<dbReference type="Proteomes" id="UP000190797">
    <property type="component" value="Chromosome"/>
</dbReference>
<evidence type="ECO:0000313" key="2">
    <source>
        <dbReference type="Proteomes" id="UP000190797"/>
    </source>
</evidence>
<reference evidence="2" key="1">
    <citation type="journal article" date="2017" name="Med. Chem. Commun.">
        <title>Nonomuraea sp. ATCC 55076 harbours the largest actinomycete chromosome to date and the kistamicin biosynthetic gene cluster.</title>
        <authorList>
            <person name="Nazari B."/>
            <person name="Forneris C.C."/>
            <person name="Gibson M.I."/>
            <person name="Moon K."/>
            <person name="Schramma K.R."/>
            <person name="Seyedsayamdost M.R."/>
        </authorList>
    </citation>
    <scope>NUCLEOTIDE SEQUENCE [LARGE SCALE GENOMIC DNA]</scope>
    <source>
        <strain evidence="2">ATCC 55076</strain>
    </source>
</reference>
<protein>
    <submittedName>
        <fullName evidence="1">Uncharacterized protein</fullName>
    </submittedName>
</protein>
<sequence length="59" mass="6023">MIVLTATAPPATAEITPATPGVAGAADLLVAALGYALTRAAPPPTGVRVLRRVDRRFAR</sequence>
<accession>A0A1U9ZZ18</accession>
<dbReference type="AlphaFoldDB" id="A0A1U9ZZ18"/>
<evidence type="ECO:0000313" key="1">
    <source>
        <dbReference type="EMBL" id="AQZ63203.1"/>
    </source>
</evidence>
<name>A0A1U9ZZ18_9ACTN</name>
<proteinExistence type="predicted"/>
<organism evidence="1 2">
    <name type="scientific">[Actinomadura] parvosata subsp. kistnae</name>
    <dbReference type="NCBI Taxonomy" id="1909395"/>
    <lineage>
        <taxon>Bacteria</taxon>
        <taxon>Bacillati</taxon>
        <taxon>Actinomycetota</taxon>
        <taxon>Actinomycetes</taxon>
        <taxon>Streptosporangiales</taxon>
        <taxon>Streptosporangiaceae</taxon>
        <taxon>Nonomuraea</taxon>
    </lineage>
</organism>
<gene>
    <name evidence="1" type="ORF">BKM31_18595</name>
</gene>
<dbReference type="EMBL" id="CP017717">
    <property type="protein sequence ID" value="AQZ63203.1"/>
    <property type="molecule type" value="Genomic_DNA"/>
</dbReference>
<keyword evidence="2" id="KW-1185">Reference proteome</keyword>
<dbReference type="STRING" id="1909395.BKM31_18595"/>
<dbReference type="KEGG" id="noa:BKM31_18595"/>